<name>A0A0M2K3A9_9MYCO</name>
<proteinExistence type="predicted"/>
<comment type="caution">
    <text evidence="1">The sequence shown here is derived from an EMBL/GenBank/DDBJ whole genome shotgun (WGS) entry which is preliminary data.</text>
</comment>
<protein>
    <submittedName>
        <fullName evidence="1">Uncharacterized protein</fullName>
    </submittedName>
</protein>
<sequence>MVPAMTILYRQASQLRFIAEIFEALRMLPGGWLSRSIPAEVARLQPSLDTPAGQEQLELYLERVAIVLRAAAANGRGEAPV</sequence>
<reference evidence="1 2" key="1">
    <citation type="journal article" date="2015" name="Genome Announc.">
        <title>Draft Genome Sequence of Mycobacterium obuense Strain UC1, Isolated from Patient Sputum.</title>
        <authorList>
            <person name="Greninger A.L."/>
            <person name="Cunningham G."/>
            <person name="Hsu E.D."/>
            <person name="Yu J.M."/>
            <person name="Chiu C.Y."/>
            <person name="Miller S."/>
        </authorList>
    </citation>
    <scope>NUCLEOTIDE SEQUENCE [LARGE SCALE GENOMIC DNA]</scope>
    <source>
        <strain evidence="1 2">UC1</strain>
    </source>
</reference>
<gene>
    <name evidence="1" type="ORF">WN67_01095</name>
</gene>
<dbReference type="PATRIC" id="fig|1807.13.peg.1030"/>
<evidence type="ECO:0000313" key="2">
    <source>
        <dbReference type="Proteomes" id="UP000034150"/>
    </source>
</evidence>
<evidence type="ECO:0000313" key="1">
    <source>
        <dbReference type="EMBL" id="KKF03857.1"/>
    </source>
</evidence>
<organism evidence="1 2">
    <name type="scientific">Mycolicibacterium obuense</name>
    <dbReference type="NCBI Taxonomy" id="1807"/>
    <lineage>
        <taxon>Bacteria</taxon>
        <taxon>Bacillati</taxon>
        <taxon>Actinomycetota</taxon>
        <taxon>Actinomycetes</taxon>
        <taxon>Mycobacteriales</taxon>
        <taxon>Mycobacteriaceae</taxon>
        <taxon>Mycolicibacterium</taxon>
    </lineage>
</organism>
<keyword evidence="2" id="KW-1185">Reference proteome</keyword>
<dbReference type="Proteomes" id="UP000034150">
    <property type="component" value="Unassembled WGS sequence"/>
</dbReference>
<dbReference type="AlphaFoldDB" id="A0A0M2K3A9"/>
<dbReference type="EMBL" id="LAUZ02000007">
    <property type="protein sequence ID" value="KKF03857.1"/>
    <property type="molecule type" value="Genomic_DNA"/>
</dbReference>
<accession>A0A0M2K3A9</accession>